<comment type="caution">
    <text evidence="1">The sequence shown here is derived from an EMBL/GenBank/DDBJ whole genome shotgun (WGS) entry which is preliminary data.</text>
</comment>
<sequence length="81" mass="9461">MNRHCLFVLINFSVKFPATKKKTDYDSKLKQKKISQIEKNTEIEIGPKKVPENKLEKPGIIQIKRSSIIKRIQLQLARTIK</sequence>
<keyword evidence="2" id="KW-1185">Reference proteome</keyword>
<reference evidence="1 2" key="2">
    <citation type="journal article" date="2022" name="Mol. Biol. Evol.">
        <title>Comparative Genomics Reveals Insights into the Divergent Evolution of Astigmatic Mites and Household Pest Adaptations.</title>
        <authorList>
            <person name="Xiong Q."/>
            <person name="Wan A.T."/>
            <person name="Liu X."/>
            <person name="Fung C.S."/>
            <person name="Xiao X."/>
            <person name="Malainual N."/>
            <person name="Hou J."/>
            <person name="Wang L."/>
            <person name="Wang M."/>
            <person name="Yang K.Y."/>
            <person name="Cui Y."/>
            <person name="Leung E.L."/>
            <person name="Nong W."/>
            <person name="Shin S.K."/>
            <person name="Au S.W."/>
            <person name="Jeong K.Y."/>
            <person name="Chew F.T."/>
            <person name="Hui J.H."/>
            <person name="Leung T.F."/>
            <person name="Tungtrongchitr A."/>
            <person name="Zhong N."/>
            <person name="Liu Z."/>
            <person name="Tsui S.K."/>
        </authorList>
    </citation>
    <scope>NUCLEOTIDE SEQUENCE [LARGE SCALE GENOMIC DNA]</scope>
    <source>
        <strain evidence="1">Derp</strain>
    </source>
</reference>
<evidence type="ECO:0000313" key="2">
    <source>
        <dbReference type="Proteomes" id="UP000887458"/>
    </source>
</evidence>
<evidence type="ECO:0000313" key="1">
    <source>
        <dbReference type="EMBL" id="KAH9423181.1"/>
    </source>
</evidence>
<gene>
    <name evidence="1" type="ORF">DERP_003458</name>
</gene>
<reference evidence="1 2" key="1">
    <citation type="journal article" date="2018" name="J. Allergy Clin. Immunol.">
        <title>High-quality assembly of Dermatophagoides pteronyssinus genome and transcriptome reveals a wide range of novel allergens.</title>
        <authorList>
            <person name="Liu X.Y."/>
            <person name="Yang K.Y."/>
            <person name="Wang M.Q."/>
            <person name="Kwok J.S."/>
            <person name="Zeng X."/>
            <person name="Yang Z."/>
            <person name="Xiao X.J."/>
            <person name="Lau C.P."/>
            <person name="Li Y."/>
            <person name="Huang Z.M."/>
            <person name="Ba J.G."/>
            <person name="Yim A.K."/>
            <person name="Ouyang C.Y."/>
            <person name="Ngai S.M."/>
            <person name="Chan T.F."/>
            <person name="Leung E.L."/>
            <person name="Liu L."/>
            <person name="Liu Z.G."/>
            <person name="Tsui S.K."/>
        </authorList>
    </citation>
    <scope>NUCLEOTIDE SEQUENCE [LARGE SCALE GENOMIC DNA]</scope>
    <source>
        <strain evidence="1">Derp</strain>
    </source>
</reference>
<name>A0ABQ8JKP8_DERPT</name>
<accession>A0ABQ8JKP8</accession>
<organism evidence="1 2">
    <name type="scientific">Dermatophagoides pteronyssinus</name>
    <name type="common">European house dust mite</name>
    <dbReference type="NCBI Taxonomy" id="6956"/>
    <lineage>
        <taxon>Eukaryota</taxon>
        <taxon>Metazoa</taxon>
        <taxon>Ecdysozoa</taxon>
        <taxon>Arthropoda</taxon>
        <taxon>Chelicerata</taxon>
        <taxon>Arachnida</taxon>
        <taxon>Acari</taxon>
        <taxon>Acariformes</taxon>
        <taxon>Sarcoptiformes</taxon>
        <taxon>Astigmata</taxon>
        <taxon>Psoroptidia</taxon>
        <taxon>Analgoidea</taxon>
        <taxon>Pyroglyphidae</taxon>
        <taxon>Dermatophagoidinae</taxon>
        <taxon>Dermatophagoides</taxon>
    </lineage>
</organism>
<proteinExistence type="predicted"/>
<dbReference type="Proteomes" id="UP000887458">
    <property type="component" value="Unassembled WGS sequence"/>
</dbReference>
<dbReference type="EMBL" id="NJHN03000032">
    <property type="protein sequence ID" value="KAH9423181.1"/>
    <property type="molecule type" value="Genomic_DNA"/>
</dbReference>
<protein>
    <submittedName>
        <fullName evidence="1">Uncharacterized protein</fullName>
    </submittedName>
</protein>